<protein>
    <submittedName>
        <fullName evidence="3">Protein jag</fullName>
    </submittedName>
</protein>
<comment type="caution">
    <text evidence="3">The sequence shown here is derived from an EMBL/GenBank/DDBJ whole genome shotgun (WGS) entry which is preliminary data.</text>
</comment>
<dbReference type="InterPro" id="IPR034079">
    <property type="entry name" value="R3H_KhpB"/>
</dbReference>
<proteinExistence type="predicted"/>
<gene>
    <name evidence="3" type="ORF">UV09_C0012G0020</name>
</gene>
<dbReference type="CDD" id="cd02414">
    <property type="entry name" value="KH-II_Jag"/>
    <property type="match status" value="1"/>
</dbReference>
<dbReference type="Proteomes" id="UP000034320">
    <property type="component" value="Unassembled WGS sequence"/>
</dbReference>
<dbReference type="PANTHER" id="PTHR35800">
    <property type="entry name" value="PROTEIN JAG"/>
    <property type="match status" value="1"/>
</dbReference>
<feature type="domain" description="R3H" evidence="2">
    <location>
        <begin position="92"/>
        <end position="157"/>
    </location>
</feature>
<dbReference type="InterPro" id="IPR038008">
    <property type="entry name" value="Jag_KH"/>
</dbReference>
<dbReference type="EMBL" id="LCDD01000012">
    <property type="protein sequence ID" value="KKS46851.1"/>
    <property type="molecule type" value="Genomic_DNA"/>
</dbReference>
<feature type="compositionally biased region" description="Basic and acidic residues" evidence="1">
    <location>
        <begin position="145"/>
        <end position="157"/>
    </location>
</feature>
<dbReference type="Gene3D" id="3.30.300.20">
    <property type="match status" value="1"/>
</dbReference>
<dbReference type="InterPro" id="IPR036867">
    <property type="entry name" value="R3H_dom_sf"/>
</dbReference>
<dbReference type="AlphaFoldDB" id="A0A0G1BKP6"/>
<reference evidence="3 4" key="1">
    <citation type="journal article" date="2015" name="Nature">
        <title>rRNA introns, odd ribosomes, and small enigmatic genomes across a large radiation of phyla.</title>
        <authorList>
            <person name="Brown C.T."/>
            <person name="Hug L.A."/>
            <person name="Thomas B.C."/>
            <person name="Sharon I."/>
            <person name="Castelle C.J."/>
            <person name="Singh A."/>
            <person name="Wilkins M.J."/>
            <person name="Williams K.H."/>
            <person name="Banfield J.F."/>
        </authorList>
    </citation>
    <scope>NUCLEOTIDE SEQUENCE [LARGE SCALE GENOMIC DNA]</scope>
</reference>
<evidence type="ECO:0000313" key="4">
    <source>
        <dbReference type="Proteomes" id="UP000034320"/>
    </source>
</evidence>
<dbReference type="SUPFAM" id="SSF82708">
    <property type="entry name" value="R3H domain"/>
    <property type="match status" value="1"/>
</dbReference>
<evidence type="ECO:0000259" key="2">
    <source>
        <dbReference type="PROSITE" id="PS51061"/>
    </source>
</evidence>
<dbReference type="GO" id="GO:0003723">
    <property type="term" value="F:RNA binding"/>
    <property type="evidence" value="ECO:0007669"/>
    <property type="project" value="InterPro"/>
</dbReference>
<dbReference type="SMART" id="SM00393">
    <property type="entry name" value="R3H"/>
    <property type="match status" value="1"/>
</dbReference>
<organism evidence="3 4">
    <name type="scientific">Candidatus Gottesmanbacteria bacterium GW2011_GWA2_42_18</name>
    <dbReference type="NCBI Taxonomy" id="1618442"/>
    <lineage>
        <taxon>Bacteria</taxon>
        <taxon>Candidatus Gottesmaniibacteriota</taxon>
    </lineage>
</organism>
<dbReference type="InterPro" id="IPR039247">
    <property type="entry name" value="KhpB"/>
</dbReference>
<dbReference type="Gene3D" id="3.30.1370.50">
    <property type="entry name" value="R3H-like domain"/>
    <property type="match status" value="1"/>
</dbReference>
<evidence type="ECO:0000256" key="1">
    <source>
        <dbReference type="SAM" id="MobiDB-lite"/>
    </source>
</evidence>
<accession>A0A0G1BKP6</accession>
<dbReference type="InterPro" id="IPR001374">
    <property type="entry name" value="R3H_dom"/>
</dbReference>
<sequence>MKKKSVSQTETVKETVDDLLKKLKVESTVSVEEVTTDEEIHYQINIESPETGLLIGYHGETINSLQLLLGVILYKKLGKWIRVIMDVGEYRKMREESIKEMVNRIILEVERTGQPVEMPYLSPLERRIVHMMLTEHKTLTSQSHGEGRDRRVTVKPR</sequence>
<feature type="region of interest" description="Disordered" evidence="1">
    <location>
        <begin position="138"/>
        <end position="157"/>
    </location>
</feature>
<dbReference type="PROSITE" id="PS51061">
    <property type="entry name" value="R3H"/>
    <property type="match status" value="1"/>
</dbReference>
<dbReference type="PANTHER" id="PTHR35800:SF1">
    <property type="entry name" value="RNA-BINDING PROTEIN KHPB"/>
    <property type="match status" value="1"/>
</dbReference>
<name>A0A0G1BKP6_9BACT</name>
<dbReference type="CDD" id="cd02644">
    <property type="entry name" value="R3H_jag"/>
    <property type="match status" value="1"/>
</dbReference>
<evidence type="ECO:0000313" key="3">
    <source>
        <dbReference type="EMBL" id="KKS46851.1"/>
    </source>
</evidence>
<dbReference type="InterPro" id="IPR015946">
    <property type="entry name" value="KH_dom-like_a/b"/>
</dbReference>
<dbReference type="Pfam" id="PF13083">
    <property type="entry name" value="KH_KhpA-B"/>
    <property type="match status" value="1"/>
</dbReference>
<dbReference type="Pfam" id="PF01424">
    <property type="entry name" value="R3H"/>
    <property type="match status" value="1"/>
</dbReference>